<dbReference type="EMBL" id="MU006564">
    <property type="protein sequence ID" value="KAF2750278.1"/>
    <property type="molecule type" value="Genomic_DNA"/>
</dbReference>
<dbReference type="Proteomes" id="UP000799440">
    <property type="component" value="Unassembled WGS sequence"/>
</dbReference>
<sequence length="159" mass="18312">MSPEKQSPTDAIDSLLQTIDTAISIMDKLCPEGTTRELPADTDASALFQLMRSIEGENDTLSRHYRNVLGSFILLYLTPVPQFRRERKETLVKDLRKLKDAYHFLDLFTHSEARDLGNRLGPEGYRKKDLFDWRGKIRDLEVKLKEKGLLEEGWEDGGE</sequence>
<evidence type="ECO:0000313" key="2">
    <source>
        <dbReference type="Proteomes" id="UP000799440"/>
    </source>
</evidence>
<reference evidence="1" key="1">
    <citation type="journal article" date="2020" name="Stud. Mycol.">
        <title>101 Dothideomycetes genomes: a test case for predicting lifestyles and emergence of pathogens.</title>
        <authorList>
            <person name="Haridas S."/>
            <person name="Albert R."/>
            <person name="Binder M."/>
            <person name="Bloem J."/>
            <person name="Labutti K."/>
            <person name="Salamov A."/>
            <person name="Andreopoulos B."/>
            <person name="Baker S."/>
            <person name="Barry K."/>
            <person name="Bills G."/>
            <person name="Bluhm B."/>
            <person name="Cannon C."/>
            <person name="Castanera R."/>
            <person name="Culley D."/>
            <person name="Daum C."/>
            <person name="Ezra D."/>
            <person name="Gonzalez J."/>
            <person name="Henrissat B."/>
            <person name="Kuo A."/>
            <person name="Liang C."/>
            <person name="Lipzen A."/>
            <person name="Lutzoni F."/>
            <person name="Magnuson J."/>
            <person name="Mondo S."/>
            <person name="Nolan M."/>
            <person name="Ohm R."/>
            <person name="Pangilinan J."/>
            <person name="Park H.-J."/>
            <person name="Ramirez L."/>
            <person name="Alfaro M."/>
            <person name="Sun H."/>
            <person name="Tritt A."/>
            <person name="Yoshinaga Y."/>
            <person name="Zwiers L.-H."/>
            <person name="Turgeon B."/>
            <person name="Goodwin S."/>
            <person name="Spatafora J."/>
            <person name="Crous P."/>
            <person name="Grigoriev I."/>
        </authorList>
    </citation>
    <scope>NUCLEOTIDE SEQUENCE</scope>
    <source>
        <strain evidence="1">CBS 119925</strain>
    </source>
</reference>
<gene>
    <name evidence="1" type="ORF">M011DRAFT_474738</name>
</gene>
<dbReference type="AlphaFoldDB" id="A0A6A6VI28"/>
<protein>
    <submittedName>
        <fullName evidence="1">Uncharacterized protein</fullName>
    </submittedName>
</protein>
<keyword evidence="2" id="KW-1185">Reference proteome</keyword>
<evidence type="ECO:0000313" key="1">
    <source>
        <dbReference type="EMBL" id="KAF2750278.1"/>
    </source>
</evidence>
<proteinExistence type="predicted"/>
<organism evidence="1 2">
    <name type="scientific">Sporormia fimetaria CBS 119925</name>
    <dbReference type="NCBI Taxonomy" id="1340428"/>
    <lineage>
        <taxon>Eukaryota</taxon>
        <taxon>Fungi</taxon>
        <taxon>Dikarya</taxon>
        <taxon>Ascomycota</taxon>
        <taxon>Pezizomycotina</taxon>
        <taxon>Dothideomycetes</taxon>
        <taxon>Pleosporomycetidae</taxon>
        <taxon>Pleosporales</taxon>
        <taxon>Sporormiaceae</taxon>
        <taxon>Sporormia</taxon>
    </lineage>
</organism>
<accession>A0A6A6VI28</accession>
<name>A0A6A6VI28_9PLEO</name>